<comment type="caution">
    <text evidence="1">The sequence shown here is derived from an EMBL/GenBank/DDBJ whole genome shotgun (WGS) entry which is preliminary data.</text>
</comment>
<dbReference type="AlphaFoldDB" id="A0A367QJY5"/>
<keyword evidence="2" id="KW-1185">Reference proteome</keyword>
<reference evidence="1" key="1">
    <citation type="submission" date="2016-04" db="EMBL/GenBank/DDBJ databases">
        <authorList>
            <person name="Tabuchi Yagui T.R."/>
        </authorList>
    </citation>
    <scope>NUCLEOTIDE SEQUENCE [LARGE SCALE GENOMIC DNA]</scope>
    <source>
        <strain evidence="1">NIES-26</strain>
    </source>
</reference>
<sequence>MQLTISIPKDWENPKFTLGQRTQQGLIIGMEYKPVNTQLAYQYGHGWRYTVLPHKNADEVRHYSDEQLQALSVAEAQQQIIAEIEEHQQQIKALQQQLLATTGGASDG</sequence>
<gene>
    <name evidence="1" type="ORF">A6770_28710</name>
</gene>
<dbReference type="EMBL" id="LXQD01000320">
    <property type="protein sequence ID" value="RCJ24031.1"/>
    <property type="molecule type" value="Genomic_DNA"/>
</dbReference>
<proteinExistence type="predicted"/>
<evidence type="ECO:0000313" key="1">
    <source>
        <dbReference type="EMBL" id="RCJ24031.1"/>
    </source>
</evidence>
<evidence type="ECO:0000313" key="2">
    <source>
        <dbReference type="Proteomes" id="UP000252107"/>
    </source>
</evidence>
<accession>A0A367QJY5</accession>
<name>A0A367QJY5_9NOSO</name>
<organism evidence="1 2">
    <name type="scientific">Nostoc minutum NIES-26</name>
    <dbReference type="NCBI Taxonomy" id="1844469"/>
    <lineage>
        <taxon>Bacteria</taxon>
        <taxon>Bacillati</taxon>
        <taxon>Cyanobacteriota</taxon>
        <taxon>Cyanophyceae</taxon>
        <taxon>Nostocales</taxon>
        <taxon>Nostocaceae</taxon>
        <taxon>Nostoc</taxon>
    </lineage>
</organism>
<dbReference type="Proteomes" id="UP000252107">
    <property type="component" value="Unassembled WGS sequence"/>
</dbReference>
<protein>
    <submittedName>
        <fullName evidence="1">Uncharacterized protein</fullName>
    </submittedName>
</protein>